<evidence type="ECO:0000259" key="3">
    <source>
        <dbReference type="Pfam" id="PF01156"/>
    </source>
</evidence>
<evidence type="ECO:0000313" key="4">
    <source>
        <dbReference type="EMBL" id="AEI40407.1"/>
    </source>
</evidence>
<reference evidence="4 5" key="2">
    <citation type="journal article" date="2013" name="Genome Announc.">
        <title>Genome Sequence of Growth-Improving Paenibacillus mucilaginosus Strain KNP414.</title>
        <authorList>
            <person name="Lu J.J."/>
            <person name="Wang J.F."/>
            <person name="Hu X.F."/>
        </authorList>
    </citation>
    <scope>NUCLEOTIDE SEQUENCE [LARGE SCALE GENOMIC DNA]</scope>
    <source>
        <strain evidence="4 5">KNP414</strain>
    </source>
</reference>
<evidence type="ECO:0000256" key="1">
    <source>
        <dbReference type="ARBA" id="ARBA00022801"/>
    </source>
</evidence>
<feature type="domain" description="Inosine/uridine-preferring nucleoside hydrolase" evidence="3">
    <location>
        <begin position="13"/>
        <end position="280"/>
    </location>
</feature>
<dbReference type="RefSeq" id="WP_013915569.1">
    <property type="nucleotide sequence ID" value="NC_015690.1"/>
</dbReference>
<dbReference type="KEGG" id="pms:KNP414_01845"/>
<dbReference type="InterPro" id="IPR036452">
    <property type="entry name" value="Ribo_hydro-like"/>
</dbReference>
<organism evidence="4 5">
    <name type="scientific">Paenibacillus mucilaginosus (strain KNP414)</name>
    <dbReference type="NCBI Taxonomy" id="1036673"/>
    <lineage>
        <taxon>Bacteria</taxon>
        <taxon>Bacillati</taxon>
        <taxon>Bacillota</taxon>
        <taxon>Bacilli</taxon>
        <taxon>Bacillales</taxon>
        <taxon>Paenibacillaceae</taxon>
        <taxon>Paenibacillus</taxon>
    </lineage>
</organism>
<evidence type="ECO:0000256" key="2">
    <source>
        <dbReference type="ARBA" id="ARBA00023295"/>
    </source>
</evidence>
<dbReference type="HOGENOM" id="CLU_078738_0_0_9"/>
<keyword evidence="2" id="KW-0326">Glycosidase</keyword>
<dbReference type="PATRIC" id="fig|1036673.3.peg.1642"/>
<dbReference type="GO" id="GO:0008477">
    <property type="term" value="F:purine nucleosidase activity"/>
    <property type="evidence" value="ECO:0007669"/>
    <property type="project" value="TreeGrafter"/>
</dbReference>
<sequence>MNFQVPDPKRARVLMNTDAKNEADDQYAIVHALLTPMFMNKGMIATHFGTGRTTESMEESYAEVKHVLSLMGDAGEVPVYKGAPQALQDEQTPVVSEGAEAIIREALSDDSHRLFVVFLGPLTDLASAYLMEPRIADRLTAVWIGGGPYPNGRSEFNLSNDIHAANVVMGSNIPLWQVPQNVYGMMRVSLAELEARVKPHGEIGKYLFDQLIQYNDDPAHGWPRGECWGLGDSPAVSLILDDLEYSDGFVTVPAPRITADMHYVHHQTERLIRVYRNVDVRFTLEDMYAKLELFAKKQAGK</sequence>
<proteinExistence type="predicted"/>
<dbReference type="PANTHER" id="PTHR12304:SF4">
    <property type="entry name" value="URIDINE NUCLEOSIDASE"/>
    <property type="match status" value="1"/>
</dbReference>
<evidence type="ECO:0000313" key="5">
    <source>
        <dbReference type="Proteomes" id="UP000006620"/>
    </source>
</evidence>
<gene>
    <name evidence="4" type="ordered locus">KNP414_01845</name>
</gene>
<dbReference type="GO" id="GO:0005829">
    <property type="term" value="C:cytosol"/>
    <property type="evidence" value="ECO:0007669"/>
    <property type="project" value="TreeGrafter"/>
</dbReference>
<dbReference type="AlphaFoldDB" id="F8FQQ2"/>
<dbReference type="InterPro" id="IPR023186">
    <property type="entry name" value="IUNH"/>
</dbReference>
<name>F8FQQ2_PAEMK</name>
<dbReference type="PANTHER" id="PTHR12304">
    <property type="entry name" value="INOSINE-URIDINE PREFERRING NUCLEOSIDE HYDROLASE"/>
    <property type="match status" value="1"/>
</dbReference>
<accession>F8FQQ2</accession>
<dbReference type="GO" id="GO:0006152">
    <property type="term" value="P:purine nucleoside catabolic process"/>
    <property type="evidence" value="ECO:0007669"/>
    <property type="project" value="TreeGrafter"/>
</dbReference>
<dbReference type="Proteomes" id="UP000006620">
    <property type="component" value="Chromosome"/>
</dbReference>
<dbReference type="InterPro" id="IPR001910">
    <property type="entry name" value="Inosine/uridine_hydrolase_dom"/>
</dbReference>
<dbReference type="EMBL" id="CP002869">
    <property type="protein sequence ID" value="AEI40407.1"/>
    <property type="molecule type" value="Genomic_DNA"/>
</dbReference>
<dbReference type="SUPFAM" id="SSF53590">
    <property type="entry name" value="Nucleoside hydrolase"/>
    <property type="match status" value="1"/>
</dbReference>
<dbReference type="Pfam" id="PF01156">
    <property type="entry name" value="IU_nuc_hydro"/>
    <property type="match status" value="1"/>
</dbReference>
<protein>
    <recommendedName>
        <fullName evidence="3">Inosine/uridine-preferring nucleoside hydrolase domain-containing protein</fullName>
    </recommendedName>
</protein>
<keyword evidence="1" id="KW-0378">Hydrolase</keyword>
<dbReference type="Gene3D" id="3.90.245.10">
    <property type="entry name" value="Ribonucleoside hydrolase-like"/>
    <property type="match status" value="1"/>
</dbReference>
<reference evidence="5" key="1">
    <citation type="submission" date="2011-06" db="EMBL/GenBank/DDBJ databases">
        <title>Complete genome sequence of Paenibacillus mucilaginosus KNP414.</title>
        <authorList>
            <person name="Wang J."/>
            <person name="Hu S."/>
            <person name="Hu X."/>
            <person name="Zhang B."/>
            <person name="Dong D."/>
            <person name="Zhang S."/>
            <person name="Zhao K."/>
            <person name="Wu D."/>
        </authorList>
    </citation>
    <scope>NUCLEOTIDE SEQUENCE [LARGE SCALE GENOMIC DNA]</scope>
    <source>
        <strain evidence="5">KNP414</strain>
    </source>
</reference>